<dbReference type="KEGG" id="mno:Mnod_7324"/>
<dbReference type="EMBL" id="CP001349">
    <property type="protein sequence ID" value="ACL62063.1"/>
    <property type="molecule type" value="Genomic_DNA"/>
</dbReference>
<keyword evidence="2" id="KW-1185">Reference proteome</keyword>
<protein>
    <submittedName>
        <fullName evidence="1">Uncharacterized protein</fullName>
    </submittedName>
</protein>
<reference evidence="1 2" key="1">
    <citation type="submission" date="2009-01" db="EMBL/GenBank/DDBJ databases">
        <title>Complete sequence of chromosome of Methylobacterium nodulans ORS 2060.</title>
        <authorList>
            <consortium name="US DOE Joint Genome Institute"/>
            <person name="Lucas S."/>
            <person name="Copeland A."/>
            <person name="Lapidus A."/>
            <person name="Glavina del Rio T."/>
            <person name="Dalin E."/>
            <person name="Tice H."/>
            <person name="Bruce D."/>
            <person name="Goodwin L."/>
            <person name="Pitluck S."/>
            <person name="Sims D."/>
            <person name="Brettin T."/>
            <person name="Detter J.C."/>
            <person name="Han C."/>
            <person name="Larimer F."/>
            <person name="Land M."/>
            <person name="Hauser L."/>
            <person name="Kyrpides N."/>
            <person name="Ivanova N."/>
            <person name="Marx C.J."/>
            <person name="Richardson P."/>
        </authorList>
    </citation>
    <scope>NUCLEOTIDE SEQUENCE [LARGE SCALE GENOMIC DNA]</scope>
    <source>
        <strain evidence="2">LMG 21967 / CNCM I-2342 / ORS 2060</strain>
    </source>
</reference>
<proteinExistence type="predicted"/>
<gene>
    <name evidence="1" type="ordered locus">Mnod_7324</name>
</gene>
<dbReference type="Proteomes" id="UP000008207">
    <property type="component" value="Chromosome"/>
</dbReference>
<organism evidence="1 2">
    <name type="scientific">Methylobacterium nodulans (strain LMG 21967 / CNCM I-2342 / ORS 2060)</name>
    <dbReference type="NCBI Taxonomy" id="460265"/>
    <lineage>
        <taxon>Bacteria</taxon>
        <taxon>Pseudomonadati</taxon>
        <taxon>Pseudomonadota</taxon>
        <taxon>Alphaproteobacteria</taxon>
        <taxon>Hyphomicrobiales</taxon>
        <taxon>Methylobacteriaceae</taxon>
        <taxon>Methylobacterium</taxon>
    </lineage>
</organism>
<dbReference type="STRING" id="460265.Mnod_7324"/>
<dbReference type="AlphaFoldDB" id="B8ILT8"/>
<dbReference type="HOGENOM" id="CLU_3253954_0_0_5"/>
<name>B8ILT8_METNO</name>
<evidence type="ECO:0000313" key="2">
    <source>
        <dbReference type="Proteomes" id="UP000008207"/>
    </source>
</evidence>
<sequence>MTREVSGAEAEAMGWFEGPPYTVAEHVFDEDDRKACEPSSEL</sequence>
<accession>B8ILT8</accession>
<evidence type="ECO:0000313" key="1">
    <source>
        <dbReference type="EMBL" id="ACL62063.1"/>
    </source>
</evidence>
<dbReference type="RefSeq" id="WP_015933622.1">
    <property type="nucleotide sequence ID" value="NC_011894.1"/>
</dbReference>